<organism evidence="1 2">
    <name type="scientific">Choristoneura fumiferana</name>
    <name type="common">Spruce budworm moth</name>
    <name type="synonym">Archips fumiferana</name>
    <dbReference type="NCBI Taxonomy" id="7141"/>
    <lineage>
        <taxon>Eukaryota</taxon>
        <taxon>Metazoa</taxon>
        <taxon>Ecdysozoa</taxon>
        <taxon>Arthropoda</taxon>
        <taxon>Hexapoda</taxon>
        <taxon>Insecta</taxon>
        <taxon>Pterygota</taxon>
        <taxon>Neoptera</taxon>
        <taxon>Endopterygota</taxon>
        <taxon>Lepidoptera</taxon>
        <taxon>Glossata</taxon>
        <taxon>Ditrysia</taxon>
        <taxon>Tortricoidea</taxon>
        <taxon>Tortricidae</taxon>
        <taxon>Tortricinae</taxon>
        <taxon>Choristoneura</taxon>
    </lineage>
</organism>
<name>A0ACC0KZ21_CHOFU</name>
<keyword evidence="2" id="KW-1185">Reference proteome</keyword>
<sequence>MQGGVQDFWMFDVGGQRGERKKWIQVFEGIHAIWFLVACSDYDQTLREDGATNRLQEALTLFEDVWQSRFLLEAGLIVFLNKQDLLRQKVERGPGIARYFPKYRDYQGPGDEYDRTKMFIRQMFVFQLFLVRSKCYQRDAERAPPAAADPFVVAQMRARECSPTTATDNNVRAVFPTHQLSRTCSQHRRY</sequence>
<evidence type="ECO:0000313" key="1">
    <source>
        <dbReference type="EMBL" id="KAI8441570.1"/>
    </source>
</evidence>
<reference evidence="1 2" key="1">
    <citation type="journal article" date="2022" name="Genome Biol. Evol.">
        <title>The Spruce Budworm Genome: Reconstructing the Evolutionary History of Antifreeze Proteins.</title>
        <authorList>
            <person name="Beliveau C."/>
            <person name="Gagne P."/>
            <person name="Picq S."/>
            <person name="Vernygora O."/>
            <person name="Keeling C.I."/>
            <person name="Pinkney K."/>
            <person name="Doucet D."/>
            <person name="Wen F."/>
            <person name="Johnston J.S."/>
            <person name="Maaroufi H."/>
            <person name="Boyle B."/>
            <person name="Laroche J."/>
            <person name="Dewar K."/>
            <person name="Juretic N."/>
            <person name="Blackburn G."/>
            <person name="Nisole A."/>
            <person name="Brunet B."/>
            <person name="Brandao M."/>
            <person name="Lumley L."/>
            <person name="Duan J."/>
            <person name="Quan G."/>
            <person name="Lucarotti C.J."/>
            <person name="Roe A.D."/>
            <person name="Sperling F.A.H."/>
            <person name="Levesque R.C."/>
            <person name="Cusson M."/>
        </authorList>
    </citation>
    <scope>NUCLEOTIDE SEQUENCE [LARGE SCALE GENOMIC DNA]</scope>
    <source>
        <strain evidence="1">Glfc:IPQL:Cfum</strain>
    </source>
</reference>
<protein>
    <submittedName>
        <fullName evidence="1">Uncharacterized protein</fullName>
    </submittedName>
</protein>
<dbReference type="EMBL" id="CM046127">
    <property type="protein sequence ID" value="KAI8441570.1"/>
    <property type="molecule type" value="Genomic_DNA"/>
</dbReference>
<accession>A0ACC0KZ21</accession>
<proteinExistence type="predicted"/>
<dbReference type="Proteomes" id="UP001064048">
    <property type="component" value="Chromosome 27"/>
</dbReference>
<evidence type="ECO:0000313" key="2">
    <source>
        <dbReference type="Proteomes" id="UP001064048"/>
    </source>
</evidence>
<comment type="caution">
    <text evidence="1">The sequence shown here is derived from an EMBL/GenBank/DDBJ whole genome shotgun (WGS) entry which is preliminary data.</text>
</comment>
<gene>
    <name evidence="1" type="ORF">MSG28_015152</name>
</gene>